<dbReference type="InterPro" id="IPR002401">
    <property type="entry name" value="Cyt_P450_E_grp-I"/>
</dbReference>
<evidence type="ECO:0000256" key="2">
    <source>
        <dbReference type="ARBA" id="ARBA00004167"/>
    </source>
</evidence>
<evidence type="ECO:0000313" key="16">
    <source>
        <dbReference type="EMBL" id="VWP02403.1"/>
    </source>
</evidence>
<evidence type="ECO:0000256" key="3">
    <source>
        <dbReference type="ARBA" id="ARBA00005179"/>
    </source>
</evidence>
<evidence type="ECO:0000256" key="1">
    <source>
        <dbReference type="ARBA" id="ARBA00001971"/>
    </source>
</evidence>
<evidence type="ECO:0000256" key="15">
    <source>
        <dbReference type="SAM" id="Phobius"/>
    </source>
</evidence>
<dbReference type="PRINTS" id="PR00463">
    <property type="entry name" value="EP450I"/>
</dbReference>
<dbReference type="Pfam" id="PF00067">
    <property type="entry name" value="p450"/>
    <property type="match status" value="2"/>
</dbReference>
<keyword evidence="8 15" id="KW-1133">Transmembrane helix</keyword>
<dbReference type="EC" id="1.1.1.284" evidence="16"/>
<dbReference type="PANTHER" id="PTHR46300">
    <property type="entry name" value="P450, PUTATIVE (EUROFUNG)-RELATED-RELATED"/>
    <property type="match status" value="1"/>
</dbReference>
<evidence type="ECO:0000256" key="4">
    <source>
        <dbReference type="ARBA" id="ARBA00010617"/>
    </source>
</evidence>
<gene>
    <name evidence="16" type="primary">G4N4N6</name>
</gene>
<dbReference type="SUPFAM" id="SSF48264">
    <property type="entry name" value="Cytochrome P450"/>
    <property type="match status" value="1"/>
</dbReference>
<dbReference type="PROSITE" id="PS00086">
    <property type="entry name" value="CYTOCHROME_P450"/>
    <property type="match status" value="1"/>
</dbReference>
<dbReference type="InterPro" id="IPR036396">
    <property type="entry name" value="Cyt_P450_sf"/>
</dbReference>
<sequence length="558" mass="62230">MGFALHIYPAVPLVLALFIVLYVRSVAKWRARSRGHPLPPGLPSLPLVGNLFNIPRDKAWYAFQDLAAQYGDVVHFRTFGQSTIILGSPEIINEYLEKRASNTSDRPQTPIIELSLDQSTNFALLPYGQQWRRYRRHFWQHFTPRAVEEYRAVTRAAAHQFLARLVERPSELNNHIRYTFLATVLKVVYGIGLNENHDAYATTFDVSAEGVSQGLIPGKYIVEFLPFLKHVPKWVPGFGFQADFDRWRAAVSDVKNVPFARTKDAMVGASQLSLQWKDCFAQDSVDISHQARGEGEAFDSIIAKTLAIGGDDGDSEYDHEEMVKGIGLVSYEGERAQSYLLSFSALQTFFLAMSQYPDVQKKARAELDAVVGPGRMPESSDMDSLVYVNAIIKETLRWHTVVPLCVAHSTVADDELRGYFIPAGTVILPNICPKFLVGRACMHDPAVYEDPNEFRPERFIRDGKLDPSVQDPVSFIFGFGRRICPGRHFALGSLFINVASVLHAFDVTPALDADGQPVAIKYRPTSGFISYPEDCRCTIKPRSAEAAAMVAAHASVVA</sequence>
<comment type="pathway">
    <text evidence="3">Secondary metabolite biosynthesis.</text>
</comment>
<evidence type="ECO:0000256" key="11">
    <source>
        <dbReference type="ARBA" id="ARBA00023033"/>
    </source>
</evidence>
<reference evidence="16" key="1">
    <citation type="submission" date="2019-10" db="EMBL/GenBank/DDBJ databases">
        <authorList>
            <person name="Nor Muhammad N."/>
        </authorList>
    </citation>
    <scope>NUCLEOTIDE SEQUENCE</scope>
</reference>
<evidence type="ECO:0000256" key="14">
    <source>
        <dbReference type="RuleBase" id="RU000461"/>
    </source>
</evidence>
<keyword evidence="10 13" id="KW-0408">Iron</keyword>
<dbReference type="EMBL" id="LR730181">
    <property type="protein sequence ID" value="VWP02403.1"/>
    <property type="molecule type" value="Genomic_DNA"/>
</dbReference>
<dbReference type="PANTHER" id="PTHR46300:SF7">
    <property type="entry name" value="P450, PUTATIVE (EUROFUNG)-RELATED"/>
    <property type="match status" value="1"/>
</dbReference>
<dbReference type="InterPro" id="IPR050364">
    <property type="entry name" value="Cytochrome_P450_fung"/>
</dbReference>
<evidence type="ECO:0000256" key="9">
    <source>
        <dbReference type="ARBA" id="ARBA00023002"/>
    </source>
</evidence>
<dbReference type="InterPro" id="IPR001128">
    <property type="entry name" value="Cyt_P450"/>
</dbReference>
<evidence type="ECO:0000256" key="12">
    <source>
        <dbReference type="ARBA" id="ARBA00023136"/>
    </source>
</evidence>
<evidence type="ECO:0000256" key="10">
    <source>
        <dbReference type="ARBA" id="ARBA00023004"/>
    </source>
</evidence>
<feature type="binding site" description="axial binding residue" evidence="13">
    <location>
        <position position="484"/>
    </location>
    <ligand>
        <name>heme</name>
        <dbReference type="ChEBI" id="CHEBI:30413"/>
    </ligand>
    <ligandPart>
        <name>Fe</name>
        <dbReference type="ChEBI" id="CHEBI:18248"/>
    </ligandPart>
</feature>
<keyword evidence="5 13" id="KW-0349">Heme</keyword>
<evidence type="ECO:0000256" key="13">
    <source>
        <dbReference type="PIRSR" id="PIRSR602401-1"/>
    </source>
</evidence>
<dbReference type="GO" id="GO:0016705">
    <property type="term" value="F:oxidoreductase activity, acting on paired donors, with incorporation or reduction of molecular oxygen"/>
    <property type="evidence" value="ECO:0007669"/>
    <property type="project" value="InterPro"/>
</dbReference>
<keyword evidence="7 13" id="KW-0479">Metal-binding</keyword>
<dbReference type="GO" id="GO:0020037">
    <property type="term" value="F:heme binding"/>
    <property type="evidence" value="ECO:0007669"/>
    <property type="project" value="InterPro"/>
</dbReference>
<keyword evidence="9 14" id="KW-0560">Oxidoreductase</keyword>
<dbReference type="GO" id="GO:0016020">
    <property type="term" value="C:membrane"/>
    <property type="evidence" value="ECO:0007669"/>
    <property type="project" value="UniProtKB-SubCell"/>
</dbReference>
<dbReference type="InterPro" id="IPR017972">
    <property type="entry name" value="Cyt_P450_CS"/>
</dbReference>
<keyword evidence="11 14" id="KW-0503">Monooxygenase</keyword>
<dbReference type="GO" id="GO:0051903">
    <property type="term" value="F:S-(hydroxymethyl)glutathione dehydrogenase [NAD(P)+] activity"/>
    <property type="evidence" value="ECO:0007669"/>
    <property type="project" value="UniProtKB-EC"/>
</dbReference>
<keyword evidence="12 15" id="KW-0472">Membrane</keyword>
<organism evidence="16">
    <name type="scientific">Ganoderma boninense</name>
    <dbReference type="NCBI Taxonomy" id="34458"/>
    <lineage>
        <taxon>Eukaryota</taxon>
        <taxon>Fungi</taxon>
        <taxon>Dikarya</taxon>
        <taxon>Basidiomycota</taxon>
        <taxon>Agaricomycotina</taxon>
        <taxon>Agaricomycetes</taxon>
        <taxon>Polyporales</taxon>
        <taxon>Polyporaceae</taxon>
        <taxon>Ganoderma</taxon>
    </lineage>
</organism>
<accession>A0A5K1K7L7</accession>
<name>A0A5K1K7L7_9APHY</name>
<feature type="transmembrane region" description="Helical" evidence="15">
    <location>
        <begin position="6"/>
        <end position="24"/>
    </location>
</feature>
<evidence type="ECO:0000256" key="5">
    <source>
        <dbReference type="ARBA" id="ARBA00022617"/>
    </source>
</evidence>
<comment type="similarity">
    <text evidence="4 14">Belongs to the cytochrome P450 family.</text>
</comment>
<evidence type="ECO:0000256" key="7">
    <source>
        <dbReference type="ARBA" id="ARBA00022723"/>
    </source>
</evidence>
<proteinExistence type="inferred from homology"/>
<dbReference type="GO" id="GO:0005506">
    <property type="term" value="F:iron ion binding"/>
    <property type="evidence" value="ECO:0007669"/>
    <property type="project" value="InterPro"/>
</dbReference>
<evidence type="ECO:0000256" key="6">
    <source>
        <dbReference type="ARBA" id="ARBA00022692"/>
    </source>
</evidence>
<dbReference type="PRINTS" id="PR00385">
    <property type="entry name" value="P450"/>
</dbReference>
<dbReference type="CDD" id="cd11065">
    <property type="entry name" value="CYP64-like"/>
    <property type="match status" value="1"/>
</dbReference>
<evidence type="ECO:0000256" key="8">
    <source>
        <dbReference type="ARBA" id="ARBA00022989"/>
    </source>
</evidence>
<dbReference type="GO" id="GO:0004497">
    <property type="term" value="F:monooxygenase activity"/>
    <property type="evidence" value="ECO:0007669"/>
    <property type="project" value="UniProtKB-KW"/>
</dbReference>
<dbReference type="Gene3D" id="1.10.630.10">
    <property type="entry name" value="Cytochrome P450"/>
    <property type="match status" value="1"/>
</dbReference>
<dbReference type="AlphaFoldDB" id="A0A5K1K7L7"/>
<keyword evidence="6 15" id="KW-0812">Transmembrane</keyword>
<comment type="subcellular location">
    <subcellularLocation>
        <location evidence="2">Membrane</location>
        <topology evidence="2">Single-pass membrane protein</topology>
    </subcellularLocation>
</comment>
<comment type="cofactor">
    <cofactor evidence="1 13">
        <name>heme</name>
        <dbReference type="ChEBI" id="CHEBI:30413"/>
    </cofactor>
</comment>
<protein>
    <submittedName>
        <fullName evidence="16">S-(Hydroxymethyl)glutathione dehydrogenase (EC)</fullName>
        <ecNumber evidence="16">1.1.1.284</ecNumber>
    </submittedName>
</protein>